<gene>
    <name evidence="2" type="ORF">CR203_08925</name>
</gene>
<evidence type="ECO:0000259" key="1">
    <source>
        <dbReference type="Pfam" id="PF02811"/>
    </source>
</evidence>
<dbReference type="SUPFAM" id="SSF89550">
    <property type="entry name" value="PHP domain-like"/>
    <property type="match status" value="1"/>
</dbReference>
<name>A0A3A9K4A8_9BACI</name>
<dbReference type="PANTHER" id="PTHR42924">
    <property type="entry name" value="EXONUCLEASE"/>
    <property type="match status" value="1"/>
</dbReference>
<dbReference type="Pfam" id="PF13263">
    <property type="entry name" value="PHP_C"/>
    <property type="match status" value="1"/>
</dbReference>
<dbReference type="GO" id="GO:0035312">
    <property type="term" value="F:5'-3' DNA exonuclease activity"/>
    <property type="evidence" value="ECO:0007669"/>
    <property type="project" value="TreeGrafter"/>
</dbReference>
<reference evidence="2 3" key="1">
    <citation type="submission" date="2017-10" db="EMBL/GenBank/DDBJ databases">
        <title>Bacillus sp. nov., a halophilic bacterium isolated from a Keqin Lake.</title>
        <authorList>
            <person name="Wang H."/>
        </authorList>
    </citation>
    <scope>NUCLEOTIDE SEQUENCE [LARGE SCALE GENOMIC DNA]</scope>
    <source>
        <strain evidence="2 3">KCTC 13187</strain>
    </source>
</reference>
<dbReference type="Proteomes" id="UP000281498">
    <property type="component" value="Unassembled WGS sequence"/>
</dbReference>
<dbReference type="AlphaFoldDB" id="A0A3A9K4A8"/>
<dbReference type="OrthoDB" id="9777619at2"/>
<evidence type="ECO:0000313" key="3">
    <source>
        <dbReference type="Proteomes" id="UP000281498"/>
    </source>
</evidence>
<dbReference type="CDD" id="cd07432">
    <property type="entry name" value="PHP_HisPPase"/>
    <property type="match status" value="1"/>
</dbReference>
<dbReference type="InterPro" id="IPR016195">
    <property type="entry name" value="Pol/histidinol_Pase-like"/>
</dbReference>
<proteinExistence type="predicted"/>
<dbReference type="RefSeq" id="WP_110935369.1">
    <property type="nucleotide sequence ID" value="NZ_KZ614146.1"/>
</dbReference>
<comment type="caution">
    <text evidence="2">The sequence shown here is derived from an EMBL/GenBank/DDBJ whole genome shotgun (WGS) entry which is preliminary data.</text>
</comment>
<dbReference type="PANTHER" id="PTHR42924:SF18">
    <property type="entry name" value="POLYMERASE_HISTIDINOL PHOSPHATASE N-TERMINAL DOMAIN-CONTAINING PROTEIN"/>
    <property type="match status" value="1"/>
</dbReference>
<protein>
    <submittedName>
        <fullName evidence="2">Histidinol-phosphatase</fullName>
    </submittedName>
</protein>
<accession>A0A3A9K4A8</accession>
<dbReference type="Pfam" id="PF02811">
    <property type="entry name" value="PHP"/>
    <property type="match status" value="1"/>
</dbReference>
<dbReference type="EMBL" id="PDOE01000003">
    <property type="protein sequence ID" value="RKL67467.1"/>
    <property type="molecule type" value="Genomic_DNA"/>
</dbReference>
<dbReference type="GO" id="GO:0004534">
    <property type="term" value="F:5'-3' RNA exonuclease activity"/>
    <property type="evidence" value="ECO:0007669"/>
    <property type="project" value="TreeGrafter"/>
</dbReference>
<feature type="domain" description="PHP" evidence="1">
    <location>
        <begin position="5"/>
        <end position="109"/>
    </location>
</feature>
<dbReference type="Gene3D" id="3.20.20.140">
    <property type="entry name" value="Metal-dependent hydrolases"/>
    <property type="match status" value="1"/>
</dbReference>
<dbReference type="InterPro" id="IPR052018">
    <property type="entry name" value="PHP_domain"/>
</dbReference>
<organism evidence="2 3">
    <name type="scientific">Salipaludibacillus neizhouensis</name>
    <dbReference type="NCBI Taxonomy" id="885475"/>
    <lineage>
        <taxon>Bacteria</taxon>
        <taxon>Bacillati</taxon>
        <taxon>Bacillota</taxon>
        <taxon>Bacilli</taxon>
        <taxon>Bacillales</taxon>
        <taxon>Bacillaceae</taxon>
    </lineage>
</organism>
<keyword evidence="3" id="KW-1185">Reference proteome</keyword>
<dbReference type="InterPro" id="IPR004013">
    <property type="entry name" value="PHP_dom"/>
</dbReference>
<evidence type="ECO:0000313" key="2">
    <source>
        <dbReference type="EMBL" id="RKL67467.1"/>
    </source>
</evidence>
<sequence>MRIDFHSHVKISKKSLFMPDYFREMMKEAKASGLTALAMTEHFNTFRMNDLFDFLEKNYTYEQGYYMIDGLKLFPGIEVDIQENGHIILIGNRQDVLEIRKSLENHTTETTFLPFDDLLNLVEDYQLLKIGAHPFRESTPLHHLEIKQLQRLDAFDLNGKDLYAYGKEPYTSKLINFAEVVGLPIVGGSDTHQYLQYGSVYNDFNEECNTVNELKASISTGNFNVQTSVFLDIKVKAATLVKKLLKEKLTDMEPLSIQSRS</sequence>